<name>A0A9E2W1B9_9BACT</name>
<evidence type="ECO:0000313" key="6">
    <source>
        <dbReference type="Proteomes" id="UP000812270"/>
    </source>
</evidence>
<evidence type="ECO:0000313" key="5">
    <source>
        <dbReference type="EMBL" id="MBV4355935.1"/>
    </source>
</evidence>
<organism evidence="5 6">
    <name type="scientific">Pinibacter aurantiacus</name>
    <dbReference type="NCBI Taxonomy" id="2851599"/>
    <lineage>
        <taxon>Bacteria</taxon>
        <taxon>Pseudomonadati</taxon>
        <taxon>Bacteroidota</taxon>
        <taxon>Chitinophagia</taxon>
        <taxon>Chitinophagales</taxon>
        <taxon>Chitinophagaceae</taxon>
        <taxon>Pinibacter</taxon>
    </lineage>
</organism>
<feature type="domain" description="Sialidase N-terminal" evidence="4">
    <location>
        <begin position="35"/>
        <end position="148"/>
    </location>
</feature>
<accession>A0A9E2W1B9</accession>
<dbReference type="Pfam" id="PF14873">
    <property type="entry name" value="BNR_assoc_N"/>
    <property type="match status" value="1"/>
</dbReference>
<dbReference type="GO" id="GO:0006689">
    <property type="term" value="P:ganglioside catabolic process"/>
    <property type="evidence" value="ECO:0007669"/>
    <property type="project" value="TreeGrafter"/>
</dbReference>
<protein>
    <recommendedName>
        <fullName evidence="2">exo-alpha-sialidase</fullName>
        <ecNumber evidence="2">3.2.1.18</ecNumber>
    </recommendedName>
</protein>
<dbReference type="InterPro" id="IPR029456">
    <property type="entry name" value="Sialidase_N"/>
</dbReference>
<comment type="catalytic activity">
    <reaction evidence="1">
        <text>Hydrolysis of alpha-(2-&gt;3)-, alpha-(2-&gt;6)-, alpha-(2-&gt;8)- glycosidic linkages of terminal sialic acid residues in oligosaccharides, glycoproteins, glycolipids, colominic acid and synthetic substrates.</text>
        <dbReference type="EC" id="3.2.1.18"/>
    </reaction>
</comment>
<dbReference type="InterPro" id="IPR026856">
    <property type="entry name" value="Sialidase_fam"/>
</dbReference>
<dbReference type="GO" id="GO:0009313">
    <property type="term" value="P:oligosaccharide catabolic process"/>
    <property type="evidence" value="ECO:0007669"/>
    <property type="project" value="TreeGrafter"/>
</dbReference>
<reference evidence="5" key="1">
    <citation type="submission" date="2021-06" db="EMBL/GenBank/DDBJ databases">
        <authorList>
            <person name="Huq M.A."/>
        </authorList>
    </citation>
    <scope>NUCLEOTIDE SEQUENCE</scope>
    <source>
        <strain evidence="5">MAH-26</strain>
    </source>
</reference>
<dbReference type="GO" id="GO:0005737">
    <property type="term" value="C:cytoplasm"/>
    <property type="evidence" value="ECO:0007669"/>
    <property type="project" value="TreeGrafter"/>
</dbReference>
<dbReference type="Proteomes" id="UP000812270">
    <property type="component" value="Unassembled WGS sequence"/>
</dbReference>
<gene>
    <name evidence="5" type="ORF">KTO63_02165</name>
</gene>
<dbReference type="CDD" id="cd15482">
    <property type="entry name" value="Sialidase_non-viral"/>
    <property type="match status" value="1"/>
</dbReference>
<sequence>MRGLNVFLWPVMNVFLLCNVECYSQSELASGIRAVAHSASIPVLKGRAENPVLRLAISIPDGKTFQSTNLHCSLNNFKDVEKINVFNTGAEPFSTTNLITYFQPTSTVFNIPVSLDLQPGIRFLWLSIVLKNDASVNKKIELRCQQITDGKGNKIAVIQQKGNNAKYTGVAIRNAGDNGVNTYRIPGLVQTNKGTLIGVYDVRYNNSSDLPGYIDLGMSRSTDSGRSWQPMKVIMRMGGPNDNSGVGDPSILFDETTKTIWVAALWSKGNHSIAGSIGGLSPDSTGQWLLTKSTDDGNTWSEPMNITAQIKDPAWKLFFQGPGKGIMMHDGKLVFPAQYWDAKNIPYSTIVYSDDHGNTWKGKMAGPKSNTTESQIIETAPGVLMLNMRDNRGNYRSVATSANMGQSWTEHPSSYNALVDPVCMGSLIKARVMVKGKMKDVLFFSNPATKSGRYNMTIKASLDMGETWSNANELLIDERQCYGYSCLTKIDDHTIGILYEGVRDLYFVKVPVSDLIR</sequence>
<feature type="domain" description="Sialidase" evidence="3">
    <location>
        <begin position="185"/>
        <end position="455"/>
    </location>
</feature>
<dbReference type="GO" id="GO:0004308">
    <property type="term" value="F:exo-alpha-sialidase activity"/>
    <property type="evidence" value="ECO:0007669"/>
    <property type="project" value="UniProtKB-EC"/>
</dbReference>
<dbReference type="RefSeq" id="WP_217789479.1">
    <property type="nucleotide sequence ID" value="NZ_JAHSPG010000001.1"/>
</dbReference>
<dbReference type="AlphaFoldDB" id="A0A9E2W1B9"/>
<keyword evidence="6" id="KW-1185">Reference proteome</keyword>
<dbReference type="EC" id="3.2.1.18" evidence="2"/>
<dbReference type="Pfam" id="PF13859">
    <property type="entry name" value="BNR_3"/>
    <property type="match status" value="1"/>
</dbReference>
<evidence type="ECO:0000259" key="3">
    <source>
        <dbReference type="Pfam" id="PF13859"/>
    </source>
</evidence>
<dbReference type="PANTHER" id="PTHR10628">
    <property type="entry name" value="SIALIDASE"/>
    <property type="match status" value="1"/>
</dbReference>
<evidence type="ECO:0000259" key="4">
    <source>
        <dbReference type="Pfam" id="PF14873"/>
    </source>
</evidence>
<dbReference type="EMBL" id="JAHSPG010000001">
    <property type="protein sequence ID" value="MBV4355935.1"/>
    <property type="molecule type" value="Genomic_DNA"/>
</dbReference>
<dbReference type="InterPro" id="IPR011040">
    <property type="entry name" value="Sialidase"/>
</dbReference>
<proteinExistence type="predicted"/>
<evidence type="ECO:0000256" key="2">
    <source>
        <dbReference type="ARBA" id="ARBA00012733"/>
    </source>
</evidence>
<dbReference type="GO" id="GO:0016020">
    <property type="term" value="C:membrane"/>
    <property type="evidence" value="ECO:0007669"/>
    <property type="project" value="TreeGrafter"/>
</dbReference>
<comment type="caution">
    <text evidence="5">The sequence shown here is derived from an EMBL/GenBank/DDBJ whole genome shotgun (WGS) entry which is preliminary data.</text>
</comment>
<dbReference type="PANTHER" id="PTHR10628:SF30">
    <property type="entry name" value="EXO-ALPHA-SIALIDASE"/>
    <property type="match status" value="1"/>
</dbReference>
<evidence type="ECO:0000256" key="1">
    <source>
        <dbReference type="ARBA" id="ARBA00000427"/>
    </source>
</evidence>